<keyword evidence="8" id="KW-1185">Reference proteome</keyword>
<dbReference type="GO" id="GO:0008270">
    <property type="term" value="F:zinc ion binding"/>
    <property type="evidence" value="ECO:0007669"/>
    <property type="project" value="InterPro"/>
</dbReference>
<feature type="domain" description="Zn(2)-C6 fungal-type" evidence="6">
    <location>
        <begin position="21"/>
        <end position="53"/>
    </location>
</feature>
<evidence type="ECO:0000259" key="6">
    <source>
        <dbReference type="PROSITE" id="PS50048"/>
    </source>
</evidence>
<keyword evidence="3" id="KW-0804">Transcription</keyword>
<keyword evidence="4" id="KW-0539">Nucleus</keyword>
<evidence type="ECO:0000313" key="7">
    <source>
        <dbReference type="EMBL" id="KIW10010.1"/>
    </source>
</evidence>
<dbReference type="GO" id="GO:0000981">
    <property type="term" value="F:DNA-binding transcription factor activity, RNA polymerase II-specific"/>
    <property type="evidence" value="ECO:0007669"/>
    <property type="project" value="InterPro"/>
</dbReference>
<feature type="region of interest" description="Disordered" evidence="5">
    <location>
        <begin position="47"/>
        <end position="156"/>
    </location>
</feature>
<feature type="compositionally biased region" description="Polar residues" evidence="5">
    <location>
        <begin position="94"/>
        <end position="111"/>
    </location>
</feature>
<dbReference type="RefSeq" id="XP_016230226.1">
    <property type="nucleotide sequence ID" value="XM_016386094.1"/>
</dbReference>
<dbReference type="SUPFAM" id="SSF57701">
    <property type="entry name" value="Zn2/Cys6 DNA-binding domain"/>
    <property type="match status" value="1"/>
</dbReference>
<gene>
    <name evidence="7" type="ORF">PV08_11786</name>
</gene>
<feature type="compositionally biased region" description="Basic and acidic residues" evidence="5">
    <location>
        <begin position="112"/>
        <end position="146"/>
    </location>
</feature>
<feature type="compositionally biased region" description="Acidic residues" evidence="5">
    <location>
        <begin position="147"/>
        <end position="156"/>
    </location>
</feature>
<keyword evidence="2" id="KW-0238">DNA-binding</keyword>
<evidence type="ECO:0000256" key="2">
    <source>
        <dbReference type="ARBA" id="ARBA00023125"/>
    </source>
</evidence>
<proteinExistence type="predicted"/>
<organism evidence="7 8">
    <name type="scientific">Exophiala spinifera</name>
    <dbReference type="NCBI Taxonomy" id="91928"/>
    <lineage>
        <taxon>Eukaryota</taxon>
        <taxon>Fungi</taxon>
        <taxon>Dikarya</taxon>
        <taxon>Ascomycota</taxon>
        <taxon>Pezizomycotina</taxon>
        <taxon>Eurotiomycetes</taxon>
        <taxon>Chaetothyriomycetidae</taxon>
        <taxon>Chaetothyriales</taxon>
        <taxon>Herpotrichiellaceae</taxon>
        <taxon>Exophiala</taxon>
    </lineage>
</organism>
<dbReference type="Proteomes" id="UP000053328">
    <property type="component" value="Unassembled WGS sequence"/>
</dbReference>
<dbReference type="Gene3D" id="4.10.240.10">
    <property type="entry name" value="Zn(2)-C6 fungal-type DNA-binding domain"/>
    <property type="match status" value="1"/>
</dbReference>
<dbReference type="InterPro" id="IPR036864">
    <property type="entry name" value="Zn2-C6_fun-type_DNA-bd_sf"/>
</dbReference>
<dbReference type="GO" id="GO:0003677">
    <property type="term" value="F:DNA binding"/>
    <property type="evidence" value="ECO:0007669"/>
    <property type="project" value="UniProtKB-KW"/>
</dbReference>
<feature type="compositionally biased region" description="Polar residues" evidence="5">
    <location>
        <begin position="53"/>
        <end position="63"/>
    </location>
</feature>
<dbReference type="EMBL" id="KN847501">
    <property type="protein sequence ID" value="KIW10010.1"/>
    <property type="molecule type" value="Genomic_DNA"/>
</dbReference>
<sequence length="156" mass="16730">MAQQNTSNLKVILSKPPDWQTCADCKRAKAKCEPAADPQSCLRCQSKARPCIRSSNPHGGTTQSNRRNRKKRSDRVEGPPVEAGGSRVAAGPGQASQALSPASTDTNIQSNDTHENIPIDPRLLEADQENQNKDRDKGKGKAKAVDGDEGEGEDQG</sequence>
<dbReference type="PROSITE" id="PS50048">
    <property type="entry name" value="ZN2_CY6_FUNGAL_2"/>
    <property type="match status" value="1"/>
</dbReference>
<dbReference type="HOGENOM" id="CLU_1704253_0_0_1"/>
<dbReference type="InterPro" id="IPR001138">
    <property type="entry name" value="Zn2Cys6_DnaBD"/>
</dbReference>
<evidence type="ECO:0000256" key="4">
    <source>
        <dbReference type="ARBA" id="ARBA00023242"/>
    </source>
</evidence>
<dbReference type="VEuPathDB" id="FungiDB:PV08_11786"/>
<name>A0A0D2AU95_9EURO</name>
<dbReference type="AlphaFoldDB" id="A0A0D2AU95"/>
<evidence type="ECO:0000256" key="5">
    <source>
        <dbReference type="SAM" id="MobiDB-lite"/>
    </source>
</evidence>
<accession>A0A0D2AU95</accession>
<evidence type="ECO:0000256" key="1">
    <source>
        <dbReference type="ARBA" id="ARBA00023015"/>
    </source>
</evidence>
<dbReference type="PROSITE" id="PS00463">
    <property type="entry name" value="ZN2_CY6_FUNGAL_1"/>
    <property type="match status" value="1"/>
</dbReference>
<evidence type="ECO:0000256" key="3">
    <source>
        <dbReference type="ARBA" id="ARBA00023163"/>
    </source>
</evidence>
<reference evidence="7 8" key="1">
    <citation type="submission" date="2015-01" db="EMBL/GenBank/DDBJ databases">
        <title>The Genome Sequence of Exophiala spinifera CBS89968.</title>
        <authorList>
            <consortium name="The Broad Institute Genomics Platform"/>
            <person name="Cuomo C."/>
            <person name="de Hoog S."/>
            <person name="Gorbushina A."/>
            <person name="Stielow B."/>
            <person name="Teixiera M."/>
            <person name="Abouelleil A."/>
            <person name="Chapman S.B."/>
            <person name="Priest M."/>
            <person name="Young S.K."/>
            <person name="Wortman J."/>
            <person name="Nusbaum C."/>
            <person name="Birren B."/>
        </authorList>
    </citation>
    <scope>NUCLEOTIDE SEQUENCE [LARGE SCALE GENOMIC DNA]</scope>
    <source>
        <strain evidence="7 8">CBS 89968</strain>
    </source>
</reference>
<keyword evidence="1" id="KW-0805">Transcription regulation</keyword>
<protein>
    <recommendedName>
        <fullName evidence="6">Zn(2)-C6 fungal-type domain-containing protein</fullName>
    </recommendedName>
</protein>
<evidence type="ECO:0000313" key="8">
    <source>
        <dbReference type="Proteomes" id="UP000053328"/>
    </source>
</evidence>
<dbReference type="GeneID" id="27338869"/>